<sequence>MASSYGNFIFFSQKSCISCQDAWTLPLLPLRL</sequence>
<name>A0ACC0SHG7_POPTR</name>
<gene>
    <name evidence="1" type="ORF">POPTR_009G102850v4</name>
</gene>
<dbReference type="Proteomes" id="UP000006729">
    <property type="component" value="Chromosome 9"/>
</dbReference>
<proteinExistence type="predicted"/>
<evidence type="ECO:0000313" key="1">
    <source>
        <dbReference type="EMBL" id="KAI9388689.1"/>
    </source>
</evidence>
<evidence type="ECO:0000313" key="2">
    <source>
        <dbReference type="Proteomes" id="UP000006729"/>
    </source>
</evidence>
<dbReference type="EMBL" id="CM009298">
    <property type="protein sequence ID" value="KAI9388689.1"/>
    <property type="molecule type" value="Genomic_DNA"/>
</dbReference>
<reference evidence="1 2" key="1">
    <citation type="journal article" date="2006" name="Science">
        <title>The genome of black cottonwood, Populus trichocarpa (Torr. &amp; Gray).</title>
        <authorList>
            <person name="Tuskan G.A."/>
            <person name="Difazio S."/>
            <person name="Jansson S."/>
            <person name="Bohlmann J."/>
            <person name="Grigoriev I."/>
            <person name="Hellsten U."/>
            <person name="Putnam N."/>
            <person name="Ralph S."/>
            <person name="Rombauts S."/>
            <person name="Salamov A."/>
            <person name="Schein J."/>
            <person name="Sterck L."/>
            <person name="Aerts A."/>
            <person name="Bhalerao R.R."/>
            <person name="Bhalerao R.P."/>
            <person name="Blaudez D."/>
            <person name="Boerjan W."/>
            <person name="Brun A."/>
            <person name="Brunner A."/>
            <person name="Busov V."/>
            <person name="Campbell M."/>
            <person name="Carlson J."/>
            <person name="Chalot M."/>
            <person name="Chapman J."/>
            <person name="Chen G.L."/>
            <person name="Cooper D."/>
            <person name="Coutinho P.M."/>
            <person name="Couturier J."/>
            <person name="Covert S."/>
            <person name="Cronk Q."/>
            <person name="Cunningham R."/>
            <person name="Davis J."/>
            <person name="Degroeve S."/>
            <person name="Dejardin A."/>
            <person name="Depamphilis C."/>
            <person name="Detter J."/>
            <person name="Dirks B."/>
            <person name="Dubchak I."/>
            <person name="Duplessis S."/>
            <person name="Ehlting J."/>
            <person name="Ellis B."/>
            <person name="Gendler K."/>
            <person name="Goodstein D."/>
            <person name="Gribskov M."/>
            <person name="Grimwood J."/>
            <person name="Groover A."/>
            <person name="Gunter L."/>
            <person name="Hamberger B."/>
            <person name="Heinze B."/>
            <person name="Helariutta Y."/>
            <person name="Henrissat B."/>
            <person name="Holligan D."/>
            <person name="Holt R."/>
            <person name="Huang W."/>
            <person name="Islam-Faridi N."/>
            <person name="Jones S."/>
            <person name="Jones-Rhoades M."/>
            <person name="Jorgensen R."/>
            <person name="Joshi C."/>
            <person name="Kangasjarvi J."/>
            <person name="Karlsson J."/>
            <person name="Kelleher C."/>
            <person name="Kirkpatrick R."/>
            <person name="Kirst M."/>
            <person name="Kohler A."/>
            <person name="Kalluri U."/>
            <person name="Larimer F."/>
            <person name="Leebens-Mack J."/>
            <person name="Leple J.C."/>
            <person name="Locascio P."/>
            <person name="Lou Y."/>
            <person name="Lucas S."/>
            <person name="Martin F."/>
            <person name="Montanini B."/>
            <person name="Napoli C."/>
            <person name="Nelson D.R."/>
            <person name="Nelson C."/>
            <person name="Nieminen K."/>
            <person name="Nilsson O."/>
            <person name="Pereda V."/>
            <person name="Peter G."/>
            <person name="Philippe R."/>
            <person name="Pilate G."/>
            <person name="Poliakov A."/>
            <person name="Razumovskaya J."/>
            <person name="Richardson P."/>
            <person name="Rinaldi C."/>
            <person name="Ritland K."/>
            <person name="Rouze P."/>
            <person name="Ryaboy D."/>
            <person name="Schmutz J."/>
            <person name="Schrader J."/>
            <person name="Segerman B."/>
            <person name="Shin H."/>
            <person name="Siddiqui A."/>
            <person name="Sterky F."/>
            <person name="Terry A."/>
            <person name="Tsai C.J."/>
            <person name="Uberbacher E."/>
            <person name="Unneberg P."/>
            <person name="Vahala J."/>
            <person name="Wall K."/>
            <person name="Wessler S."/>
            <person name="Yang G."/>
            <person name="Yin T."/>
            <person name="Douglas C."/>
            <person name="Marra M."/>
            <person name="Sandberg G."/>
            <person name="Van de Peer Y."/>
            <person name="Rokhsar D."/>
        </authorList>
    </citation>
    <scope>NUCLEOTIDE SEQUENCE [LARGE SCALE GENOMIC DNA]</scope>
    <source>
        <strain evidence="2">cv. Nisqually</strain>
    </source>
</reference>
<organism evidence="1 2">
    <name type="scientific">Populus trichocarpa</name>
    <name type="common">Western balsam poplar</name>
    <name type="synonym">Populus balsamifera subsp. trichocarpa</name>
    <dbReference type="NCBI Taxonomy" id="3694"/>
    <lineage>
        <taxon>Eukaryota</taxon>
        <taxon>Viridiplantae</taxon>
        <taxon>Streptophyta</taxon>
        <taxon>Embryophyta</taxon>
        <taxon>Tracheophyta</taxon>
        <taxon>Spermatophyta</taxon>
        <taxon>Magnoliopsida</taxon>
        <taxon>eudicotyledons</taxon>
        <taxon>Gunneridae</taxon>
        <taxon>Pentapetalae</taxon>
        <taxon>rosids</taxon>
        <taxon>fabids</taxon>
        <taxon>Malpighiales</taxon>
        <taxon>Salicaceae</taxon>
        <taxon>Saliceae</taxon>
        <taxon>Populus</taxon>
    </lineage>
</organism>
<accession>A0ACC0SHG7</accession>
<comment type="caution">
    <text evidence="1">The sequence shown here is derived from an EMBL/GenBank/DDBJ whole genome shotgun (WGS) entry which is preliminary data.</text>
</comment>
<keyword evidence="2" id="KW-1185">Reference proteome</keyword>
<protein>
    <submittedName>
        <fullName evidence="1">Uncharacterized protein</fullName>
    </submittedName>
</protein>